<dbReference type="Proteomes" id="UP000241074">
    <property type="component" value="Chromosome"/>
</dbReference>
<dbReference type="PANTHER" id="PTHR40036">
    <property type="entry name" value="MACROCIN O-METHYLTRANSFERASE"/>
    <property type="match status" value="1"/>
</dbReference>
<dbReference type="PANTHER" id="PTHR40036:SF1">
    <property type="entry name" value="MACROCIN O-METHYLTRANSFERASE"/>
    <property type="match status" value="1"/>
</dbReference>
<dbReference type="RefSeq" id="WP_106889711.1">
    <property type="nucleotide sequence ID" value="NZ_CP027860.1"/>
</dbReference>
<accession>A0A2P1PLT1</accession>
<dbReference type="Pfam" id="PF05711">
    <property type="entry name" value="TylF"/>
    <property type="match status" value="1"/>
</dbReference>
<dbReference type="AlphaFoldDB" id="A0A2P1PLT1"/>
<reference evidence="1 2" key="1">
    <citation type="submission" date="2018-03" db="EMBL/GenBank/DDBJ databases">
        <title>Ahniella affigens gen. nov., sp. nov., a gammaproteobacterium isolated from sandy soil near a stream.</title>
        <authorList>
            <person name="Ko Y."/>
            <person name="Kim J.-H."/>
        </authorList>
    </citation>
    <scope>NUCLEOTIDE SEQUENCE [LARGE SCALE GENOMIC DNA]</scope>
    <source>
        <strain evidence="1 2">D13</strain>
    </source>
</reference>
<proteinExistence type="predicted"/>
<organism evidence="1 2">
    <name type="scientific">Ahniella affigens</name>
    <dbReference type="NCBI Taxonomy" id="2021234"/>
    <lineage>
        <taxon>Bacteria</taxon>
        <taxon>Pseudomonadati</taxon>
        <taxon>Pseudomonadota</taxon>
        <taxon>Gammaproteobacteria</taxon>
        <taxon>Lysobacterales</taxon>
        <taxon>Rhodanobacteraceae</taxon>
        <taxon>Ahniella</taxon>
    </lineage>
</organism>
<keyword evidence="2" id="KW-1185">Reference proteome</keyword>
<dbReference type="InterPro" id="IPR008884">
    <property type="entry name" value="TylF_MeTrfase"/>
</dbReference>
<gene>
    <name evidence="1" type="ORF">C7S18_00580</name>
</gene>
<evidence type="ECO:0008006" key="3">
    <source>
        <dbReference type="Google" id="ProtNLM"/>
    </source>
</evidence>
<dbReference type="EMBL" id="CP027860">
    <property type="protein sequence ID" value="AVP95782.1"/>
    <property type="molecule type" value="Genomic_DNA"/>
</dbReference>
<dbReference type="SUPFAM" id="SSF53335">
    <property type="entry name" value="S-adenosyl-L-methionine-dependent methyltransferases"/>
    <property type="match status" value="1"/>
</dbReference>
<sequence length="264" mass="30097">MTNELPKLPDLSPAQATRIPNMRLAAGWGIQDPNRFWSLLDEASKLVQPGVFIGDNMFVWMRNMSALDDEAFVRAWEQNAIKPADQAIMWRRYVLCTAAFHAIHLDGDFVECGTLFGTGVKTVVDYFGREHFKKQFFAYDTFDTNPVPGHGFEGQQAGLFDQVQKRFADYPQVKLIKGLLPESLVGQSPDRIAFLHVDLNSAEFEIAVLDALFDRMVPGGILILDDYEWSGVYREQKMREDAWFSARRYRVMPLPTGQGLIIKR</sequence>
<reference evidence="1 2" key="2">
    <citation type="submission" date="2018-03" db="EMBL/GenBank/DDBJ databases">
        <authorList>
            <person name="Keele B.F."/>
        </authorList>
    </citation>
    <scope>NUCLEOTIDE SEQUENCE [LARGE SCALE GENOMIC DNA]</scope>
    <source>
        <strain evidence="1 2">D13</strain>
    </source>
</reference>
<dbReference type="OrthoDB" id="9799872at2"/>
<dbReference type="Gene3D" id="3.40.50.150">
    <property type="entry name" value="Vaccinia Virus protein VP39"/>
    <property type="match status" value="1"/>
</dbReference>
<dbReference type="KEGG" id="xba:C7S18_00580"/>
<name>A0A2P1PLT1_9GAMM</name>
<evidence type="ECO:0000313" key="1">
    <source>
        <dbReference type="EMBL" id="AVP95782.1"/>
    </source>
</evidence>
<dbReference type="InterPro" id="IPR029063">
    <property type="entry name" value="SAM-dependent_MTases_sf"/>
</dbReference>
<protein>
    <recommendedName>
        <fullName evidence="3">Methyltransferase</fullName>
    </recommendedName>
</protein>
<evidence type="ECO:0000313" key="2">
    <source>
        <dbReference type="Proteomes" id="UP000241074"/>
    </source>
</evidence>